<dbReference type="Proteomes" id="UP000827549">
    <property type="component" value="Chromosome 7"/>
</dbReference>
<name>A0AAF0YGB6_9TREE</name>
<dbReference type="RefSeq" id="XP_062632271.1">
    <property type="nucleotide sequence ID" value="XM_062776287.1"/>
</dbReference>
<dbReference type="Gene3D" id="1.20.1280.50">
    <property type="match status" value="1"/>
</dbReference>
<protein>
    <recommendedName>
        <fullName evidence="3">F-box domain-containing protein</fullName>
    </recommendedName>
</protein>
<organism evidence="1 2">
    <name type="scientific">Vanrija pseudolonga</name>
    <dbReference type="NCBI Taxonomy" id="143232"/>
    <lineage>
        <taxon>Eukaryota</taxon>
        <taxon>Fungi</taxon>
        <taxon>Dikarya</taxon>
        <taxon>Basidiomycota</taxon>
        <taxon>Agaricomycotina</taxon>
        <taxon>Tremellomycetes</taxon>
        <taxon>Trichosporonales</taxon>
        <taxon>Trichosporonaceae</taxon>
        <taxon>Vanrija</taxon>
    </lineage>
</organism>
<evidence type="ECO:0008006" key="3">
    <source>
        <dbReference type="Google" id="ProtNLM"/>
    </source>
</evidence>
<dbReference type="SUPFAM" id="SSF81383">
    <property type="entry name" value="F-box domain"/>
    <property type="match status" value="1"/>
</dbReference>
<evidence type="ECO:0000313" key="2">
    <source>
        <dbReference type="Proteomes" id="UP000827549"/>
    </source>
</evidence>
<accession>A0AAF0YGB6</accession>
<dbReference type="EMBL" id="CP086720">
    <property type="protein sequence ID" value="WOO86245.1"/>
    <property type="molecule type" value="Genomic_DNA"/>
</dbReference>
<dbReference type="AlphaFoldDB" id="A0AAF0YGB6"/>
<keyword evidence="2" id="KW-1185">Reference proteome</keyword>
<gene>
    <name evidence="1" type="ORF">LOC62_07G009730</name>
</gene>
<dbReference type="GeneID" id="87812891"/>
<sequence>MPRQSRLTDHWPALDPKPTSSHELNFVFIFPPEISAACFSLLPIDDLIKAYNVSRSWRHRITRGVWRNAFLREANYEYGDLRRVLHLEQMEEEWDDALDKALERAHVRQMDAWKGPNPPASPPSLTPSDFSEYTAEVPTVEATTEWRRLCLQHLRRKTLRSKGILLVRWAPEVLDHGLIFGGIHSINNQIILFDSPSEEQDHVERQLQTVSLDRQTLKKVAHFDLPPAVCYKMQRDNNIDNILHRFRHQQATQDSPAIDWVELWIPYQFISKMTHPPKEVGIIPAGTLQTSQDLPYIHGLSPFAAINIDEVEGASSKVQVFTTKNSDNTLTMWIRIGSKACLLSGKTLPVGEEPPSLRKICRFVQSGTKLEIEAATDDYPPLTLPVSHRTGPPAAVFYQFVLQEVAFTGFRDRKLSSGTVKRFEGGRKLPSCRAHRYLAAASVPGDRHFNRAMDPSTVESWAVTKLLPIS</sequence>
<evidence type="ECO:0000313" key="1">
    <source>
        <dbReference type="EMBL" id="WOO86245.1"/>
    </source>
</evidence>
<proteinExistence type="predicted"/>
<dbReference type="InterPro" id="IPR036047">
    <property type="entry name" value="F-box-like_dom_sf"/>
</dbReference>
<reference evidence="1" key="1">
    <citation type="submission" date="2023-10" db="EMBL/GenBank/DDBJ databases">
        <authorList>
            <person name="Noh H."/>
        </authorList>
    </citation>
    <scope>NUCLEOTIDE SEQUENCE</scope>
    <source>
        <strain evidence="1">DUCC4014</strain>
    </source>
</reference>